<feature type="domain" description="Phage tail collar" evidence="1">
    <location>
        <begin position="16"/>
        <end position="72"/>
    </location>
</feature>
<dbReference type="OrthoDB" id="8613813at2"/>
<organism evidence="2 3">
    <name type="scientific">Nitrosomonas communis</name>
    <dbReference type="NCBI Taxonomy" id="44574"/>
    <lineage>
        <taxon>Bacteria</taxon>
        <taxon>Pseudomonadati</taxon>
        <taxon>Pseudomonadota</taxon>
        <taxon>Betaproteobacteria</taxon>
        <taxon>Nitrosomonadales</taxon>
        <taxon>Nitrosomonadaceae</taxon>
        <taxon>Nitrosomonas</taxon>
    </lineage>
</organism>
<feature type="domain" description="Phage tail collar" evidence="1">
    <location>
        <begin position="325"/>
        <end position="388"/>
    </location>
</feature>
<dbReference type="RefSeq" id="WP_074906670.1">
    <property type="nucleotide sequence ID" value="NZ_FOUB01000060.1"/>
</dbReference>
<name>A0A1I4U6R3_9PROT</name>
<dbReference type="SUPFAM" id="SSF88874">
    <property type="entry name" value="Receptor-binding domain of short tail fibre protein gp12"/>
    <property type="match status" value="3"/>
</dbReference>
<keyword evidence="3" id="KW-1185">Reference proteome</keyword>
<proteinExistence type="predicted"/>
<dbReference type="EMBL" id="FOUB01000060">
    <property type="protein sequence ID" value="SFM84706.1"/>
    <property type="molecule type" value="Genomic_DNA"/>
</dbReference>
<dbReference type="Gene3D" id="3.90.1340.10">
    <property type="entry name" value="Phage tail collar domain"/>
    <property type="match status" value="3"/>
</dbReference>
<dbReference type="InterPro" id="IPR011083">
    <property type="entry name" value="Phage_tail_collar_dom"/>
</dbReference>
<evidence type="ECO:0000259" key="1">
    <source>
        <dbReference type="Pfam" id="PF07484"/>
    </source>
</evidence>
<dbReference type="AlphaFoldDB" id="A0A1I4U6R3"/>
<evidence type="ECO:0000313" key="2">
    <source>
        <dbReference type="EMBL" id="SFM84706.1"/>
    </source>
</evidence>
<accession>A0A1I4U6R3</accession>
<sequence>MAAPDEVDPSADPLIGVIVMWGSDSLPDGWVFCDGRTLLSADYPHITGDCAKPFHVDANGMVRVPDMRGLFVRGVDDRTGTTEGDPDAASRVDMFDPTLPAPHAPYSVQLSTFASHTHEYQTAPVACSAEVISTFKFSTSDSGDFPVYLYLFTSSVTDAQDGAKETRPLNMYLRYIICVGSKLPTPALADPTPLGLIALWGANQPPPGWQLCKGTSYDAYDLGEEITIPDLRGQFIRGAGQTGRSVGSTQPDAFQAHQHTYTQFPGTFTAGLPMAQYLGGDCYHEASGRTGKTGGSTETRPVNAAFHYIIKCARGVPSKSSLPIGAIVMWSGNKGVPVGWEVCSGMKLEDPMYKDLQAILQSNFNPARTRYDPSGGPCFLPDLTGRFVRGIDDSGQNRDPDNAARTNLDGKATLGPVLGSVQPGAVAAHSHSVSSFPGEESLEGLVFGSYEDGFRGWNSRKGVSTQPEGQGETRPRNTALVFIIKYSEYSEEARP</sequence>
<dbReference type="Proteomes" id="UP000183287">
    <property type="component" value="Unassembled WGS sequence"/>
</dbReference>
<dbReference type="Pfam" id="PF07484">
    <property type="entry name" value="Collar"/>
    <property type="match status" value="2"/>
</dbReference>
<gene>
    <name evidence="2" type="ORF">SAMN05421863_106013</name>
</gene>
<dbReference type="InterPro" id="IPR037053">
    <property type="entry name" value="Phage_tail_collar_dom_sf"/>
</dbReference>
<evidence type="ECO:0000313" key="3">
    <source>
        <dbReference type="Proteomes" id="UP000183287"/>
    </source>
</evidence>
<reference evidence="3" key="1">
    <citation type="submission" date="2016-10" db="EMBL/GenBank/DDBJ databases">
        <authorList>
            <person name="Varghese N."/>
            <person name="Submissions S."/>
        </authorList>
    </citation>
    <scope>NUCLEOTIDE SEQUENCE [LARGE SCALE GENOMIC DNA]</scope>
    <source>
        <strain evidence="3">Nm44</strain>
    </source>
</reference>
<protein>
    <submittedName>
        <fullName evidence="2">Microcystin-dependent protein</fullName>
    </submittedName>
</protein>